<evidence type="ECO:0000313" key="8">
    <source>
        <dbReference type="EMBL" id="AKA79048.1"/>
    </source>
</evidence>
<evidence type="ECO:0000313" key="17">
    <source>
        <dbReference type="EMBL" id="SAI83885.1"/>
    </source>
</evidence>
<dbReference type="Pfam" id="PF01198">
    <property type="entry name" value="Ribosomal_L31e"/>
    <property type="match status" value="1"/>
</dbReference>
<evidence type="ECO:0000313" key="19">
    <source>
        <dbReference type="Proteomes" id="UP000033085"/>
    </source>
</evidence>
<dbReference type="Proteomes" id="UP000033106">
    <property type="component" value="Chromosome"/>
</dbReference>
<dbReference type="EMBL" id="CP033237">
    <property type="protein sequence ID" value="AZF73368.1"/>
    <property type="molecule type" value="Genomic_DNA"/>
</dbReference>
<reference evidence="21" key="2">
    <citation type="submission" date="2016-04" db="EMBL/GenBank/DDBJ databases">
        <authorList>
            <person name="Shah S.A."/>
            <person name="Garrett R.A."/>
        </authorList>
    </citation>
    <scope>NUCLEOTIDE SEQUENCE [LARGE SCALE GENOMIC DNA]</scope>
    <source>
        <strain evidence="21">ATCC 35091 / DSM 1616 / JCM 8930 / NBRC 15331 / P1</strain>
    </source>
</reference>
<dbReference type="InterPro" id="IPR000054">
    <property type="entry name" value="Ribosomal_eL31"/>
</dbReference>
<evidence type="ECO:0000313" key="9">
    <source>
        <dbReference type="EMBL" id="AZF68128.1"/>
    </source>
</evidence>
<evidence type="ECO:0000256" key="2">
    <source>
        <dbReference type="ARBA" id="ARBA00022980"/>
    </source>
</evidence>
<evidence type="ECO:0000313" key="22">
    <source>
        <dbReference type="Proteomes" id="UP000267993"/>
    </source>
</evidence>
<evidence type="ECO:0000313" key="11">
    <source>
        <dbReference type="EMBL" id="AZF73368.1"/>
    </source>
</evidence>
<dbReference type="EMBL" id="CP033241">
    <property type="protein sequence ID" value="AZF83843.1"/>
    <property type="molecule type" value="Genomic_DNA"/>
</dbReference>
<evidence type="ECO:0000313" key="26">
    <source>
        <dbReference type="Proteomes" id="UP000275843"/>
    </source>
</evidence>
<evidence type="ECO:0000313" key="10">
    <source>
        <dbReference type="EMBL" id="AZF70748.1"/>
    </source>
</evidence>
<keyword evidence="2 5" id="KW-0689">Ribosomal protein</keyword>
<evidence type="ECO:0000313" key="7">
    <source>
        <dbReference type="EMBL" id="AKA76356.1"/>
    </source>
</evidence>
<evidence type="ECO:0000256" key="1">
    <source>
        <dbReference type="ARBA" id="ARBA00010808"/>
    </source>
</evidence>
<dbReference type="EMBL" id="CP033239">
    <property type="protein sequence ID" value="AZF78602.1"/>
    <property type="molecule type" value="Genomic_DNA"/>
</dbReference>
<dbReference type="PATRIC" id="fig|2287.6.peg.1415"/>
<reference evidence="18 19" key="1">
    <citation type="journal article" date="2015" name="Genome Announc.">
        <title>Complete Genome Sequence of Sulfolobus solfataricus Strain 98/2 and Evolved Derivatives.</title>
        <authorList>
            <person name="McCarthy S."/>
            <person name="Gradnigo J."/>
            <person name="Johnson T."/>
            <person name="Payne S."/>
            <person name="Lipzen A."/>
            <person name="Martin J."/>
            <person name="Schackwitz W."/>
            <person name="Moriyama E."/>
            <person name="Blum P."/>
        </authorList>
    </citation>
    <scope>NUCLEOTIDE SEQUENCE [LARGE SCALE GENOMIC DNA]</scope>
    <source>
        <strain evidence="18">98/2 SULC</strain>
        <strain evidence="6">SARC-B</strain>
        <strain evidence="7">SARC-C</strain>
        <strain evidence="8 20">SULA</strain>
        <strain evidence="19">SULB</strain>
    </source>
</reference>
<dbReference type="Proteomes" id="UP000275843">
    <property type="component" value="Chromosome"/>
</dbReference>
<dbReference type="GO" id="GO:0005840">
    <property type="term" value="C:ribosome"/>
    <property type="evidence" value="ECO:0007669"/>
    <property type="project" value="UniProtKB-KW"/>
</dbReference>
<dbReference type="GeneID" id="1455492"/>
<evidence type="ECO:0000313" key="13">
    <source>
        <dbReference type="EMBL" id="AZF78602.1"/>
    </source>
</evidence>
<dbReference type="EMBL" id="CP050869">
    <property type="protein sequence ID" value="QPG50646.1"/>
    <property type="molecule type" value="Genomic_DNA"/>
</dbReference>
<dbReference type="OMA" id="MEQKDNF"/>
<dbReference type="GeneID" id="44129323"/>
<dbReference type="EMBL" id="CP011055">
    <property type="protein sequence ID" value="AKA73659.1"/>
    <property type="molecule type" value="Genomic_DNA"/>
</dbReference>
<dbReference type="EMBL" id="CP033235">
    <property type="protein sequence ID" value="AZF68128.1"/>
    <property type="molecule type" value="Genomic_DNA"/>
</dbReference>
<accession>A0A0E3GUY0</accession>
<evidence type="ECO:0000313" key="21">
    <source>
        <dbReference type="Proteomes" id="UP000076770"/>
    </source>
</evidence>
<reference evidence="16 29" key="6">
    <citation type="journal article" date="2020" name="Nat. Commun.">
        <title>The structures of two archaeal type IV pili illuminate evolutionary relationships.</title>
        <authorList>
            <person name="Wang F."/>
            <person name="Baquero D.P."/>
            <person name="Su Z."/>
            <person name="Beltran L.C."/>
            <person name="Prangishvili D."/>
            <person name="Krupovic M."/>
            <person name="Egelman E.H."/>
        </authorList>
    </citation>
    <scope>NUCLEOTIDE SEQUENCE [LARGE SCALE GENOMIC DNA]</scope>
    <source>
        <strain evidence="16 29">POZ149</strain>
    </source>
</reference>
<dbReference type="HAMAP" id="MF_00410">
    <property type="entry name" value="Ribosomal_eL31"/>
    <property type="match status" value="1"/>
</dbReference>
<dbReference type="KEGG" id="ssof:SULC_1367"/>
<gene>
    <name evidence="5" type="primary">rpl31e</name>
    <name evidence="16" type="ORF">HFC64_13260</name>
    <name evidence="17" type="ORF">SSOP1_0331</name>
    <name evidence="8" type="ORF">SULA_1368</name>
    <name evidence="6" type="ORF">SULB_1369</name>
    <name evidence="7" type="ORF">SULC_1367</name>
    <name evidence="9" type="ORF">SULG_06790</name>
    <name evidence="10" type="ORF">SULH_06790</name>
    <name evidence="11" type="ORF">SULI_06790</name>
    <name evidence="12" type="ORF">SULM_06790</name>
    <name evidence="13" type="ORF">SULN_06790</name>
    <name evidence="14" type="ORF">SULO_06800</name>
    <name evidence="15" type="ORF">SULZ_07035</name>
</gene>
<organism evidence="7 18">
    <name type="scientific">Saccharolobus solfataricus</name>
    <name type="common">Sulfolobus solfataricus</name>
    <dbReference type="NCBI Taxonomy" id="2287"/>
    <lineage>
        <taxon>Archaea</taxon>
        <taxon>Thermoproteota</taxon>
        <taxon>Thermoprotei</taxon>
        <taxon>Sulfolobales</taxon>
        <taxon>Sulfolobaceae</taxon>
        <taxon>Saccharolobus</taxon>
    </lineage>
</organism>
<dbReference type="EMBL" id="CP033236">
    <property type="protein sequence ID" value="AZF70748.1"/>
    <property type="molecule type" value="Genomic_DNA"/>
</dbReference>
<dbReference type="Gene3D" id="3.10.440.10">
    <property type="match status" value="1"/>
</dbReference>
<evidence type="ECO:0000313" key="16">
    <source>
        <dbReference type="EMBL" id="QPG50646.1"/>
    </source>
</evidence>
<proteinExistence type="inferred from homology"/>
<evidence type="ECO:0000313" key="23">
    <source>
        <dbReference type="Proteomes" id="UP000269431"/>
    </source>
</evidence>
<name>A0A0E3GUY0_SACSO</name>
<dbReference type="EMBL" id="CP033238">
    <property type="protein sequence ID" value="AZF75992.1"/>
    <property type="molecule type" value="Genomic_DNA"/>
</dbReference>
<evidence type="ECO:0000256" key="4">
    <source>
        <dbReference type="ARBA" id="ARBA00035230"/>
    </source>
</evidence>
<keyword evidence="3 5" id="KW-0687">Ribonucleoprotein</keyword>
<dbReference type="SMART" id="SM01380">
    <property type="entry name" value="Ribosomal_L31e"/>
    <property type="match status" value="1"/>
</dbReference>
<dbReference type="CDD" id="cd00463">
    <property type="entry name" value="Ribosomal_L31e"/>
    <property type="match status" value="1"/>
</dbReference>
<evidence type="ECO:0000313" key="12">
    <source>
        <dbReference type="EMBL" id="AZF75992.1"/>
    </source>
</evidence>
<protein>
    <recommendedName>
        <fullName evidence="4 5">Large ribosomal subunit protein eL31</fullName>
    </recommendedName>
</protein>
<evidence type="ECO:0000313" key="27">
    <source>
        <dbReference type="Proteomes" id="UP000278715"/>
    </source>
</evidence>
<evidence type="ECO:0000313" key="25">
    <source>
        <dbReference type="Proteomes" id="UP000273443"/>
    </source>
</evidence>
<dbReference type="SMR" id="A0A0E3GUY0"/>
<evidence type="ECO:0000313" key="24">
    <source>
        <dbReference type="Proteomes" id="UP000273194"/>
    </source>
</evidence>
<evidence type="ECO:0000313" key="14">
    <source>
        <dbReference type="EMBL" id="AZF81205.1"/>
    </source>
</evidence>
<dbReference type="Proteomes" id="UP000278715">
    <property type="component" value="Chromosome"/>
</dbReference>
<dbReference type="RefSeq" id="WP_009990647.1">
    <property type="nucleotide sequence ID" value="NZ_CP011055.2"/>
</dbReference>
<dbReference type="OrthoDB" id="36822at2157"/>
<dbReference type="SUPFAM" id="SSF54575">
    <property type="entry name" value="Ribosomal protein L31e"/>
    <property type="match status" value="1"/>
</dbReference>
<dbReference type="Proteomes" id="UP000267993">
    <property type="component" value="Chromosome"/>
</dbReference>
<dbReference type="Proteomes" id="UP000273194">
    <property type="component" value="Chromosome"/>
</dbReference>
<dbReference type="KEGG" id="ssoa:SULA_1368"/>
<dbReference type="GO" id="GO:0003735">
    <property type="term" value="F:structural constituent of ribosome"/>
    <property type="evidence" value="ECO:0007669"/>
    <property type="project" value="InterPro"/>
</dbReference>
<reference evidence="7" key="5">
    <citation type="submission" date="2018-10" db="EMBL/GenBank/DDBJ databases">
        <authorList>
            <person name="McCarthy S."/>
            <person name="Gradnigo J."/>
            <person name="Johnson T."/>
            <person name="Payne S."/>
            <person name="Lipzen A."/>
            <person name="Schackwitz W."/>
            <person name="Martin J."/>
            <person name="Moriyama E."/>
            <person name="Blum P."/>
        </authorList>
    </citation>
    <scope>NUCLEOTIDE SEQUENCE</scope>
    <source>
        <strain evidence="6">SARC-B</strain>
        <strain evidence="7">SARC-C</strain>
        <strain evidence="8">SULA</strain>
    </source>
</reference>
<dbReference type="InterPro" id="IPR023621">
    <property type="entry name" value="Ribosomal_eL31_dom_sf"/>
</dbReference>
<reference evidence="17" key="3">
    <citation type="submission" date="2016-04" db="EMBL/GenBank/DDBJ databases">
        <authorList>
            <person name="Evans L.H."/>
            <person name="Alamgir A."/>
            <person name="Owens N."/>
            <person name="Weber N.D."/>
            <person name="Virtaneva K."/>
            <person name="Barbian K."/>
            <person name="Babar A."/>
            <person name="Rosenke K."/>
        </authorList>
    </citation>
    <scope>NUCLEOTIDE SEQUENCE</scope>
    <source>
        <strain evidence="17">P1</strain>
    </source>
</reference>
<evidence type="ECO:0000256" key="3">
    <source>
        <dbReference type="ARBA" id="ARBA00023274"/>
    </source>
</evidence>
<dbReference type="AlphaFoldDB" id="A0A0E3GUY0"/>
<evidence type="ECO:0000313" key="20">
    <source>
        <dbReference type="Proteomes" id="UP000033106"/>
    </source>
</evidence>
<comment type="similarity">
    <text evidence="1 5">Belongs to the eukaryotic ribosomal protein eL31 family.</text>
</comment>
<dbReference type="Proteomes" id="UP000282269">
    <property type="component" value="Chromosome"/>
</dbReference>
<dbReference type="Proteomes" id="UP000033057">
    <property type="component" value="Chromosome"/>
</dbReference>
<dbReference type="NCBIfam" id="NF002258">
    <property type="entry name" value="PRK01192.1-1"/>
    <property type="match status" value="1"/>
</dbReference>
<evidence type="ECO:0000313" key="29">
    <source>
        <dbReference type="Proteomes" id="UP000594632"/>
    </source>
</evidence>
<evidence type="ECO:0000313" key="6">
    <source>
        <dbReference type="EMBL" id="AKA73659.1"/>
    </source>
</evidence>
<evidence type="ECO:0000313" key="15">
    <source>
        <dbReference type="EMBL" id="AZF83843.1"/>
    </source>
</evidence>
<dbReference type="EMBL" id="CP011057">
    <property type="protein sequence ID" value="AKA79048.1"/>
    <property type="molecule type" value="Genomic_DNA"/>
</dbReference>
<dbReference type="Proteomes" id="UP000033085">
    <property type="component" value="Chromosome"/>
</dbReference>
<evidence type="ECO:0000313" key="28">
    <source>
        <dbReference type="Proteomes" id="UP000282269"/>
    </source>
</evidence>
<evidence type="ECO:0000313" key="18">
    <source>
        <dbReference type="Proteomes" id="UP000033057"/>
    </source>
</evidence>
<reference evidence="22 23" key="4">
    <citation type="journal article" date="2018" name="Proc. Natl. Acad. Sci. U.S.A.">
        <title>Nonmutational mechanism of inheritance in the Archaeon Sulfolobus solfataricus.</title>
        <authorList>
            <person name="Payne S."/>
            <person name="McCarthy S."/>
            <person name="Johnson T."/>
            <person name="North E."/>
            <person name="Blum P."/>
        </authorList>
    </citation>
    <scope>NUCLEOTIDE SEQUENCE [LARGE SCALE GENOMIC DNA]</scope>
    <source>
        <strain evidence="10 22">SARC-H</strain>
        <strain evidence="11 26">SARC-I</strain>
        <strain evidence="13 27">SARC-N</strain>
        <strain evidence="14 28">SARC-O</strain>
        <strain evidence="15 23">SUL120</strain>
        <strain evidence="9 24">SULG</strain>
        <strain evidence="12 25">SULM</strain>
    </source>
</reference>
<dbReference type="KEGG" id="ssol:SULB_1369"/>
<dbReference type="EMBL" id="CP033240">
    <property type="protein sequence ID" value="AZF81205.1"/>
    <property type="molecule type" value="Genomic_DNA"/>
</dbReference>
<evidence type="ECO:0000256" key="5">
    <source>
        <dbReference type="HAMAP-Rule" id="MF_00410"/>
    </source>
</evidence>
<dbReference type="GO" id="GO:0006412">
    <property type="term" value="P:translation"/>
    <property type="evidence" value="ECO:0007669"/>
    <property type="project" value="UniProtKB-UniRule"/>
</dbReference>
<dbReference type="Proteomes" id="UP000594632">
    <property type="component" value="Chromosome"/>
</dbReference>
<dbReference type="EMBL" id="LT549890">
    <property type="protein sequence ID" value="SAI83885.1"/>
    <property type="molecule type" value="Genomic_DNA"/>
</dbReference>
<sequence length="88" mass="10176">MKEKDNFEMIINLRKIKTGKRTGRSKRAVKFIKKVVARHFNAEKVIIDPLLAKSISKNGNDKIVSKIRVVVSKIEEKIYLVRLAIKSR</sequence>
<dbReference type="Proteomes" id="UP000076770">
    <property type="component" value="Chromosome i"/>
</dbReference>
<dbReference type="Proteomes" id="UP000273443">
    <property type="component" value="Chromosome"/>
</dbReference>
<dbReference type="Proteomes" id="UP000269431">
    <property type="component" value="Chromosome"/>
</dbReference>
<dbReference type="GO" id="GO:1990904">
    <property type="term" value="C:ribonucleoprotein complex"/>
    <property type="evidence" value="ECO:0007669"/>
    <property type="project" value="UniProtKB-KW"/>
</dbReference>
<dbReference type="EMBL" id="CP011056">
    <property type="protein sequence ID" value="AKA76356.1"/>
    <property type="molecule type" value="Genomic_DNA"/>
</dbReference>